<proteinExistence type="predicted"/>
<dbReference type="EMBL" id="NIZW01000046">
    <property type="protein sequence ID" value="PHQ31552.1"/>
    <property type="molecule type" value="Genomic_DNA"/>
</dbReference>
<name>A0A2G1VXQ3_9BACT</name>
<keyword evidence="2" id="KW-1185">Reference proteome</keyword>
<accession>A0A2G1VXQ3</accession>
<dbReference type="Proteomes" id="UP000225740">
    <property type="component" value="Unassembled WGS sequence"/>
</dbReference>
<dbReference type="AlphaFoldDB" id="A0A2G1VXQ3"/>
<comment type="caution">
    <text evidence="1">The sequence shown here is derived from an EMBL/GenBank/DDBJ whole genome shotgun (WGS) entry which is preliminary data.</text>
</comment>
<evidence type="ECO:0000313" key="2">
    <source>
        <dbReference type="Proteomes" id="UP000225740"/>
    </source>
</evidence>
<reference evidence="1 2" key="1">
    <citation type="submission" date="2017-06" db="EMBL/GenBank/DDBJ databases">
        <title>Description of Rhodopirellula bahusiensis sp. nov.</title>
        <authorList>
            <person name="Kizina J."/>
            <person name="Harder J."/>
        </authorList>
    </citation>
    <scope>NUCLEOTIDE SEQUENCE [LARGE SCALE GENOMIC DNA]</scope>
    <source>
        <strain evidence="1 2">SWK21</strain>
    </source>
</reference>
<evidence type="ECO:0000313" key="1">
    <source>
        <dbReference type="EMBL" id="PHQ31552.1"/>
    </source>
</evidence>
<protein>
    <submittedName>
        <fullName evidence="1">Uncharacterized protein</fullName>
    </submittedName>
</protein>
<gene>
    <name evidence="1" type="ORF">CEE69_30505</name>
</gene>
<organism evidence="1 2">
    <name type="scientific">Rhodopirellula bahusiensis</name>
    <dbReference type="NCBI Taxonomy" id="2014065"/>
    <lineage>
        <taxon>Bacteria</taxon>
        <taxon>Pseudomonadati</taxon>
        <taxon>Planctomycetota</taxon>
        <taxon>Planctomycetia</taxon>
        <taxon>Pirellulales</taxon>
        <taxon>Pirellulaceae</taxon>
        <taxon>Rhodopirellula</taxon>
    </lineage>
</organism>
<sequence length="67" mass="7856">MEFATNFVRKFRGDFRRREVAQAMDVQQPEVFAPNVEVRRLCNRVDVCDQFVDGRMANSDCVTISRK</sequence>